<reference evidence="1 2" key="1">
    <citation type="submission" date="2019-07" db="EMBL/GenBank/DDBJ databases">
        <title>Genomic Encyclopedia of Archaeal and Bacterial Type Strains, Phase II (KMG-II): from individual species to whole genera.</title>
        <authorList>
            <person name="Goeker M."/>
        </authorList>
    </citation>
    <scope>NUCLEOTIDE SEQUENCE [LARGE SCALE GENOMIC DNA]</scope>
    <source>
        <strain evidence="1 2">DSM 46842</strain>
    </source>
</reference>
<protein>
    <submittedName>
        <fullName evidence="1">Uncharacterized protein</fullName>
    </submittedName>
</protein>
<organism evidence="1 2">
    <name type="scientific">Blastococcus xanthinilyticus</name>
    <dbReference type="NCBI Taxonomy" id="1564164"/>
    <lineage>
        <taxon>Bacteria</taxon>
        <taxon>Bacillati</taxon>
        <taxon>Actinomycetota</taxon>
        <taxon>Actinomycetes</taxon>
        <taxon>Geodermatophilales</taxon>
        <taxon>Geodermatophilaceae</taxon>
        <taxon>Blastococcus</taxon>
    </lineage>
</organism>
<name>A0A5S5D1S3_9ACTN</name>
<gene>
    <name evidence="1" type="ORF">BD833_102418</name>
</gene>
<accession>A0A5S5D1S3</accession>
<dbReference type="EMBL" id="VNHW01000002">
    <property type="protein sequence ID" value="TYP89941.1"/>
    <property type="molecule type" value="Genomic_DNA"/>
</dbReference>
<keyword evidence="2" id="KW-1185">Reference proteome</keyword>
<evidence type="ECO:0000313" key="2">
    <source>
        <dbReference type="Proteomes" id="UP000322499"/>
    </source>
</evidence>
<evidence type="ECO:0000313" key="1">
    <source>
        <dbReference type="EMBL" id="TYP89941.1"/>
    </source>
</evidence>
<sequence>MWIAAGSVLVLVLAVLGSVLLLRPDTAAPGAALAAQPPAPSPPQAAAPAFPPGTVRIVDAEAGISYPYLGEGWREFDLGVQLETTTTAGQYFTTQEDTPDGGIFISQCTSGPVAEGYGWAGPATLATTTRVLADSVRANYYPRPNEREVLRDEARTVDGHAAHLVEFALTWDVAGYEASGERAALLLIDVGRPAPALLYVSIPNTHAELYGVIDRVLGSVDVL</sequence>
<proteinExistence type="predicted"/>
<dbReference type="Proteomes" id="UP000322499">
    <property type="component" value="Unassembled WGS sequence"/>
</dbReference>
<dbReference type="AlphaFoldDB" id="A0A5S5D1S3"/>
<comment type="caution">
    <text evidence="1">The sequence shown here is derived from an EMBL/GenBank/DDBJ whole genome shotgun (WGS) entry which is preliminary data.</text>
</comment>